<dbReference type="PANTHER" id="PTHR47447">
    <property type="entry name" value="OS03G0856100 PROTEIN"/>
    <property type="match status" value="1"/>
</dbReference>
<evidence type="ECO:0000313" key="5">
    <source>
        <dbReference type="EMBL" id="CAE8720970.1"/>
    </source>
</evidence>
<proteinExistence type="predicted"/>
<evidence type="ECO:0000313" key="4">
    <source>
        <dbReference type="EMBL" id="CAE8630573.1"/>
    </source>
</evidence>
<dbReference type="InterPro" id="IPR002885">
    <property type="entry name" value="PPR_rpt"/>
</dbReference>
<evidence type="ECO:0000256" key="2">
    <source>
        <dbReference type="PROSITE-ProRule" id="PRU00708"/>
    </source>
</evidence>
<dbReference type="EMBL" id="CAJNNV010029909">
    <property type="protein sequence ID" value="CAE8630573.1"/>
    <property type="molecule type" value="Genomic_DNA"/>
</dbReference>
<gene>
    <name evidence="4" type="ORF">PGLA1383_LOCUS46844</name>
    <name evidence="5" type="ORF">PGLA2088_LOCUS41643</name>
</gene>
<dbReference type="Gene3D" id="1.25.40.10">
    <property type="entry name" value="Tetratricopeptide repeat domain"/>
    <property type="match status" value="4"/>
</dbReference>
<dbReference type="InterPro" id="IPR011990">
    <property type="entry name" value="TPR-like_helical_dom_sf"/>
</dbReference>
<feature type="repeat" description="PPR" evidence="2">
    <location>
        <begin position="520"/>
        <end position="555"/>
    </location>
</feature>
<feature type="region of interest" description="Disordered" evidence="3">
    <location>
        <begin position="1"/>
        <end position="97"/>
    </location>
</feature>
<keyword evidence="7" id="KW-1185">Reference proteome</keyword>
<dbReference type="AlphaFoldDB" id="A0A813L7D8"/>
<dbReference type="NCBIfam" id="TIGR00756">
    <property type="entry name" value="PPR"/>
    <property type="match status" value="1"/>
</dbReference>
<dbReference type="EMBL" id="CAJNNW010033939">
    <property type="protein sequence ID" value="CAE8720970.1"/>
    <property type="molecule type" value="Genomic_DNA"/>
</dbReference>
<organism evidence="5 6">
    <name type="scientific">Polarella glacialis</name>
    <name type="common">Dinoflagellate</name>
    <dbReference type="NCBI Taxonomy" id="89957"/>
    <lineage>
        <taxon>Eukaryota</taxon>
        <taxon>Sar</taxon>
        <taxon>Alveolata</taxon>
        <taxon>Dinophyceae</taxon>
        <taxon>Suessiales</taxon>
        <taxon>Suessiaceae</taxon>
        <taxon>Polarella</taxon>
    </lineage>
</organism>
<evidence type="ECO:0000313" key="7">
    <source>
        <dbReference type="Proteomes" id="UP000654075"/>
    </source>
</evidence>
<accession>A0A813L7D8</accession>
<comment type="caution">
    <text evidence="5">The sequence shown here is derived from an EMBL/GenBank/DDBJ whole genome shotgun (WGS) entry which is preliminary data.</text>
</comment>
<dbReference type="Proteomes" id="UP000626109">
    <property type="component" value="Unassembled WGS sequence"/>
</dbReference>
<protein>
    <recommendedName>
        <fullName evidence="8">Pentatricopeptide repeat-containing protein, chloroplastic</fullName>
    </recommendedName>
</protein>
<feature type="repeat" description="PPR" evidence="2">
    <location>
        <begin position="447"/>
        <end position="481"/>
    </location>
</feature>
<evidence type="ECO:0000313" key="6">
    <source>
        <dbReference type="Proteomes" id="UP000626109"/>
    </source>
</evidence>
<dbReference type="Proteomes" id="UP000654075">
    <property type="component" value="Unassembled WGS sequence"/>
</dbReference>
<dbReference type="PANTHER" id="PTHR47447:SF17">
    <property type="entry name" value="OS12G0638900 PROTEIN"/>
    <property type="match status" value="1"/>
</dbReference>
<dbReference type="Pfam" id="PF13812">
    <property type="entry name" value="PPR_3"/>
    <property type="match status" value="1"/>
</dbReference>
<dbReference type="OrthoDB" id="437770at2759"/>
<sequence length="708" mass="75453">MRESFSRLRAPTSERSTEVALRRCRGLPPSKAGTPGGFPGRGKHGRAEPHLNAEQGRQQRQRELRQQKRQRATLRRTEAGGVLDLPSPTRPADASPDKAAAFRCITRPDTPLGEVVAAVASLLGPGLPGLSGMRELTALLSALAGRALWRSALSLIAQVRDEGAEGDSEAGADPKLLLDVPAVGAAMAACERAGQWGATLSLLADLRLIRLMPDAGICASAMSACAKGSRWAQTCLLLAKMIAPSVEGFWPRPDDKVCRSSVVACGSSNLWSVGLELLEAMRTSQLELGTGAFNAAFTASCRPSPENSAAFATGRWRLTLGLAEEMRRRGPEPDVITMNAVASACTVGHAWAGSLAVLHSASLNWGLAPDCISMNAAISACEHGQQWQQALELLFVEMPRLLIAPTRVSFNAAISACEKSGQWEAALCVLAALLATSRPNGKRFTPDIEGCNAAVSACGRGRKWRWSLHLLSRMRMEGPRPDLITLNAVISASAGGGKRNEWALAIQLLKEMDSSSLTPDAISYNAVLSVCSGAGQWQVALELLFEEMSRRQLAPDLASFTDVTIACGNAEQWQKALQLLGFAKSFGLRPDAYLCGAALSECDRGLQWEPALHLLSEMREQGFALDQPSARSAISACGRRRSWGLALWVLADLSSKGRDPGPAAFLAAVDAVEESVDGPSPPSAQLLEELCRRAALSSCEGSVLAPWR</sequence>
<evidence type="ECO:0008006" key="8">
    <source>
        <dbReference type="Google" id="ProtNLM"/>
    </source>
</evidence>
<evidence type="ECO:0000256" key="3">
    <source>
        <dbReference type="SAM" id="MobiDB-lite"/>
    </source>
</evidence>
<dbReference type="Pfam" id="PF01535">
    <property type="entry name" value="PPR"/>
    <property type="match status" value="1"/>
</dbReference>
<keyword evidence="1" id="KW-0677">Repeat</keyword>
<evidence type="ECO:0000256" key="1">
    <source>
        <dbReference type="ARBA" id="ARBA00022737"/>
    </source>
</evidence>
<reference evidence="5" key="1">
    <citation type="submission" date="2021-02" db="EMBL/GenBank/DDBJ databases">
        <authorList>
            <person name="Dougan E. K."/>
            <person name="Rhodes N."/>
            <person name="Thang M."/>
            <person name="Chan C."/>
        </authorList>
    </citation>
    <scope>NUCLEOTIDE SEQUENCE</scope>
</reference>
<dbReference type="PROSITE" id="PS51375">
    <property type="entry name" value="PPR"/>
    <property type="match status" value="2"/>
</dbReference>
<name>A0A813L7D8_POLGL</name>